<dbReference type="GO" id="GO:0004803">
    <property type="term" value="F:transposase activity"/>
    <property type="evidence" value="ECO:0007669"/>
    <property type="project" value="InterPro"/>
</dbReference>
<dbReference type="RefSeq" id="WP_006935361.1">
    <property type="nucleotide sequence ID" value="NZ_CP024890.1"/>
</dbReference>
<dbReference type="GO" id="GO:0006313">
    <property type="term" value="P:DNA transposition"/>
    <property type="evidence" value="ECO:0007669"/>
    <property type="project" value="InterPro"/>
</dbReference>
<evidence type="ECO:0000313" key="3">
    <source>
        <dbReference type="Proteomes" id="UP000042997"/>
    </source>
</evidence>
<dbReference type="EMBL" id="CCSD01000079">
    <property type="protein sequence ID" value="CDZ90168.1"/>
    <property type="molecule type" value="Genomic_DNA"/>
</dbReference>
<dbReference type="AlphaFoldDB" id="A0A098BN82"/>
<dbReference type="InterPro" id="IPR002514">
    <property type="entry name" value="Transposase_8"/>
</dbReference>
<proteinExistence type="predicted"/>
<evidence type="ECO:0000313" key="1">
    <source>
        <dbReference type="EMBL" id="CDZ90168.1"/>
    </source>
</evidence>
<reference evidence="1" key="2">
    <citation type="submission" date="2014-08" db="EMBL/GenBank/DDBJ databases">
        <authorList>
            <person name="Regsiter Alias"/>
        </authorList>
    </citation>
    <scope>NUCLEOTIDE SEQUENCE</scope>
</reference>
<gene>
    <name evidence="1" type="ORF">RHRU231_660014</name>
    <name evidence="2" type="ORF">RHRU231_980002</name>
</gene>
<dbReference type="SUPFAM" id="SSF46689">
    <property type="entry name" value="Homeodomain-like"/>
    <property type="match status" value="1"/>
</dbReference>
<reference evidence="1 3" key="1">
    <citation type="journal article" date="2014" name="Genome Announc.">
        <title>Draft Genome Sequence of Propane- and Butane-Oxidizing Actinobacterium Rhodococcus ruber IEGM 231.</title>
        <authorList>
            <person name="Ivshina I.B."/>
            <person name="Kuyukina M.S."/>
            <person name="Krivoruchko A.V."/>
            <person name="Barbe V."/>
            <person name="Fischer C."/>
        </authorList>
    </citation>
    <scope>NUCLEOTIDE SEQUENCE [LARGE SCALE GENOMIC DNA]</scope>
</reference>
<sequence length="103" mass="12155">MANYKYPQELRERATRLAVEARRDPDTRTGAINRIAEQTGVHKEALRTWVRKAEDDELPTEPVDAEARIRRLEKENRELRQSMEILRSATAFFAKAEFDRRLK</sequence>
<dbReference type="InterPro" id="IPR036388">
    <property type="entry name" value="WH-like_DNA-bd_sf"/>
</dbReference>
<organism evidence="1 3">
    <name type="scientific">Rhodococcus ruber</name>
    <dbReference type="NCBI Taxonomy" id="1830"/>
    <lineage>
        <taxon>Bacteria</taxon>
        <taxon>Bacillati</taxon>
        <taxon>Actinomycetota</taxon>
        <taxon>Actinomycetes</taxon>
        <taxon>Mycobacteriales</taxon>
        <taxon>Nocardiaceae</taxon>
        <taxon>Rhodococcus</taxon>
    </lineage>
</organism>
<dbReference type="Pfam" id="PF01527">
    <property type="entry name" value="HTH_Tnp_1"/>
    <property type="match status" value="1"/>
</dbReference>
<dbReference type="EMBL" id="CCSD01000114">
    <property type="protein sequence ID" value="CDZ92694.1"/>
    <property type="molecule type" value="Genomic_DNA"/>
</dbReference>
<accession>A0A098BN82</accession>
<dbReference type="GO" id="GO:0003677">
    <property type="term" value="F:DNA binding"/>
    <property type="evidence" value="ECO:0007669"/>
    <property type="project" value="InterPro"/>
</dbReference>
<dbReference type="InterPro" id="IPR009057">
    <property type="entry name" value="Homeodomain-like_sf"/>
</dbReference>
<name>A0A098BN82_9NOCA</name>
<dbReference type="Proteomes" id="UP000042997">
    <property type="component" value="Unassembled WGS sequence"/>
</dbReference>
<protein>
    <recommendedName>
        <fullName evidence="4">Transposase</fullName>
    </recommendedName>
</protein>
<evidence type="ECO:0000313" key="2">
    <source>
        <dbReference type="EMBL" id="CDZ92694.1"/>
    </source>
</evidence>
<dbReference type="Gene3D" id="1.10.10.10">
    <property type="entry name" value="Winged helix-like DNA-binding domain superfamily/Winged helix DNA-binding domain"/>
    <property type="match status" value="1"/>
</dbReference>
<evidence type="ECO:0008006" key="4">
    <source>
        <dbReference type="Google" id="ProtNLM"/>
    </source>
</evidence>